<dbReference type="SUPFAM" id="SSF161111">
    <property type="entry name" value="Cation efflux protein transmembrane domain-like"/>
    <property type="match status" value="1"/>
</dbReference>
<keyword evidence="4 7" id="KW-0812">Transmembrane</keyword>
<keyword evidence="6 7" id="KW-0472">Membrane</keyword>
<dbReference type="InterPro" id="IPR027469">
    <property type="entry name" value="Cation_efflux_TMD_sf"/>
</dbReference>
<protein>
    <submittedName>
        <fullName evidence="10">Uncharacterized protein</fullName>
    </submittedName>
</protein>
<feature type="transmembrane region" description="Helical" evidence="7">
    <location>
        <begin position="153"/>
        <end position="173"/>
    </location>
</feature>
<proteinExistence type="inferred from homology"/>
<evidence type="ECO:0000256" key="2">
    <source>
        <dbReference type="ARBA" id="ARBA00008114"/>
    </source>
</evidence>
<evidence type="ECO:0000313" key="10">
    <source>
        <dbReference type="EMBL" id="SVA57855.1"/>
    </source>
</evidence>
<dbReference type="EMBL" id="UINC01013381">
    <property type="protein sequence ID" value="SVA57855.1"/>
    <property type="molecule type" value="Genomic_DNA"/>
</dbReference>
<dbReference type="NCBIfam" id="TIGR01297">
    <property type="entry name" value="CDF"/>
    <property type="match status" value="1"/>
</dbReference>
<dbReference type="Gene3D" id="3.30.70.1350">
    <property type="entry name" value="Cation efflux protein, cytoplasmic domain"/>
    <property type="match status" value="1"/>
</dbReference>
<evidence type="ECO:0000259" key="8">
    <source>
        <dbReference type="Pfam" id="PF01545"/>
    </source>
</evidence>
<gene>
    <name evidence="10" type="ORF">METZ01_LOCUS110709</name>
</gene>
<dbReference type="InterPro" id="IPR027470">
    <property type="entry name" value="Cation_efflux_CTD"/>
</dbReference>
<dbReference type="Gene3D" id="1.20.1510.10">
    <property type="entry name" value="Cation efflux protein transmembrane domain"/>
    <property type="match status" value="1"/>
</dbReference>
<organism evidence="10">
    <name type="scientific">marine metagenome</name>
    <dbReference type="NCBI Taxonomy" id="408172"/>
    <lineage>
        <taxon>unclassified sequences</taxon>
        <taxon>metagenomes</taxon>
        <taxon>ecological metagenomes</taxon>
    </lineage>
</organism>
<evidence type="ECO:0000256" key="6">
    <source>
        <dbReference type="ARBA" id="ARBA00023136"/>
    </source>
</evidence>
<evidence type="ECO:0000256" key="3">
    <source>
        <dbReference type="ARBA" id="ARBA00022448"/>
    </source>
</evidence>
<dbReference type="InterPro" id="IPR036837">
    <property type="entry name" value="Cation_efflux_CTD_sf"/>
</dbReference>
<evidence type="ECO:0000256" key="5">
    <source>
        <dbReference type="ARBA" id="ARBA00022989"/>
    </source>
</evidence>
<comment type="similarity">
    <text evidence="2">Belongs to the cation diffusion facilitator (CDF) transporter (TC 2.A.4) family.</text>
</comment>
<dbReference type="AlphaFoldDB" id="A0A381WZE6"/>
<name>A0A381WZE6_9ZZZZ</name>
<evidence type="ECO:0000256" key="1">
    <source>
        <dbReference type="ARBA" id="ARBA00004141"/>
    </source>
</evidence>
<evidence type="ECO:0000256" key="7">
    <source>
        <dbReference type="SAM" id="Phobius"/>
    </source>
</evidence>
<keyword evidence="5 7" id="KW-1133">Transmembrane helix</keyword>
<dbReference type="FunFam" id="1.20.1510.10:FF:000006">
    <property type="entry name" value="Divalent cation efflux transporter"/>
    <property type="match status" value="1"/>
</dbReference>
<dbReference type="GO" id="GO:0008324">
    <property type="term" value="F:monoatomic cation transmembrane transporter activity"/>
    <property type="evidence" value="ECO:0007669"/>
    <property type="project" value="InterPro"/>
</dbReference>
<accession>A0A381WZE6</accession>
<dbReference type="PANTHER" id="PTHR43840">
    <property type="entry name" value="MITOCHONDRIAL METAL TRANSPORTER 1-RELATED"/>
    <property type="match status" value="1"/>
</dbReference>
<dbReference type="PANTHER" id="PTHR43840:SF15">
    <property type="entry name" value="MITOCHONDRIAL METAL TRANSPORTER 1-RELATED"/>
    <property type="match status" value="1"/>
</dbReference>
<dbReference type="InterPro" id="IPR058533">
    <property type="entry name" value="Cation_efflux_TM"/>
</dbReference>
<feature type="domain" description="Cation efflux protein transmembrane" evidence="8">
    <location>
        <begin position="9"/>
        <end position="201"/>
    </location>
</feature>
<sequence>MNPGIKVTLIGTASNLILSIIKFVGGIIGNSAAMVADAVHSVSDLLTDVIVLITLKVGQKPKDDNHPYGHGKAESLGATAVGFFIILAGVGLAYEAWDIVQSGVSRIPEPLAAGTALISIFIKEWLFRYTRSVGKKSSSSLLLANAWHHRSDAISSIAALVGIIGSMAGFPVLDPIASAMVSFMIIKVGYELTLGGFRDLMDTALNEKDTQKLQATIDDISGVIKSHDLRTRKIGEEILMDVHIQVDSDLTVTEGHEVGERVRRQLIKNYPNTQDVLVHVDGYDDSEVESIYNISRSDVEILLAPILATTERTLKKTQLRIHHLKGKNIVELYLHGDSTKTIAETETCLKEVKSNLLKNEHIDGVKLYLEVESNNDYLTK</sequence>
<dbReference type="SUPFAM" id="SSF160240">
    <property type="entry name" value="Cation efflux protein cytoplasmic domain-like"/>
    <property type="match status" value="1"/>
</dbReference>
<feature type="domain" description="Cation efflux protein cytoplasmic" evidence="9">
    <location>
        <begin position="206"/>
        <end position="282"/>
    </location>
</feature>
<dbReference type="Pfam" id="PF16916">
    <property type="entry name" value="ZT_dimer"/>
    <property type="match status" value="1"/>
</dbReference>
<dbReference type="InterPro" id="IPR002524">
    <property type="entry name" value="Cation_efflux"/>
</dbReference>
<dbReference type="GO" id="GO:0016020">
    <property type="term" value="C:membrane"/>
    <property type="evidence" value="ECO:0007669"/>
    <property type="project" value="UniProtKB-SubCell"/>
</dbReference>
<dbReference type="InterPro" id="IPR050291">
    <property type="entry name" value="CDF_Transporter"/>
</dbReference>
<reference evidence="10" key="1">
    <citation type="submission" date="2018-05" db="EMBL/GenBank/DDBJ databases">
        <authorList>
            <person name="Lanie J.A."/>
            <person name="Ng W.-L."/>
            <person name="Kazmierczak K.M."/>
            <person name="Andrzejewski T.M."/>
            <person name="Davidsen T.M."/>
            <person name="Wayne K.J."/>
            <person name="Tettelin H."/>
            <person name="Glass J.I."/>
            <person name="Rusch D."/>
            <person name="Podicherti R."/>
            <person name="Tsui H.-C.T."/>
            <person name="Winkler M.E."/>
        </authorList>
    </citation>
    <scope>NUCLEOTIDE SEQUENCE</scope>
</reference>
<evidence type="ECO:0000256" key="4">
    <source>
        <dbReference type="ARBA" id="ARBA00022692"/>
    </source>
</evidence>
<feature type="transmembrane region" description="Helical" evidence="7">
    <location>
        <begin position="76"/>
        <end position="97"/>
    </location>
</feature>
<feature type="transmembrane region" description="Helical" evidence="7">
    <location>
        <begin position="7"/>
        <end position="28"/>
    </location>
</feature>
<keyword evidence="3" id="KW-0813">Transport</keyword>
<dbReference type="Pfam" id="PF01545">
    <property type="entry name" value="Cation_efflux"/>
    <property type="match status" value="1"/>
</dbReference>
<evidence type="ECO:0000259" key="9">
    <source>
        <dbReference type="Pfam" id="PF16916"/>
    </source>
</evidence>
<comment type="subcellular location">
    <subcellularLocation>
        <location evidence="1">Membrane</location>
        <topology evidence="1">Multi-pass membrane protein</topology>
    </subcellularLocation>
</comment>